<dbReference type="WBParaSite" id="HPLM_0000488501-mRNA-1">
    <property type="protein sequence ID" value="HPLM_0000488501-mRNA-1"/>
    <property type="gene ID" value="HPLM_0000488501"/>
</dbReference>
<proteinExistence type="predicted"/>
<accession>A0A0N4W4Q2</accession>
<name>A0A0N4W4Q2_HAEPC</name>
<sequence length="92" mass="10139">MMTGSFPAVSCLALFSAHLCVVRCACGVGKFHCFIEILIIIGVLWYECDDCFLHSCPFLLLFSVETYSTLSVFENTLKIGVVVLGDIGYIFS</sequence>
<evidence type="ECO:0000256" key="1">
    <source>
        <dbReference type="SAM" id="SignalP"/>
    </source>
</evidence>
<evidence type="ECO:0000313" key="4">
    <source>
        <dbReference type="WBParaSite" id="HPLM_0000488501-mRNA-1"/>
    </source>
</evidence>
<keyword evidence="1" id="KW-0732">Signal</keyword>
<evidence type="ECO:0000313" key="3">
    <source>
        <dbReference type="Proteomes" id="UP000268014"/>
    </source>
</evidence>
<feature type="chain" id="PRO_5043123393" evidence="1">
    <location>
        <begin position="25"/>
        <end position="92"/>
    </location>
</feature>
<keyword evidence="3" id="KW-1185">Reference proteome</keyword>
<evidence type="ECO:0000313" key="2">
    <source>
        <dbReference type="EMBL" id="VDO24196.1"/>
    </source>
</evidence>
<dbReference type="EMBL" id="UZAF01016262">
    <property type="protein sequence ID" value="VDO24196.1"/>
    <property type="molecule type" value="Genomic_DNA"/>
</dbReference>
<gene>
    <name evidence="2" type="ORF">HPLM_LOCUS4877</name>
</gene>
<dbReference type="Proteomes" id="UP000268014">
    <property type="component" value="Unassembled WGS sequence"/>
</dbReference>
<reference evidence="2 3" key="2">
    <citation type="submission" date="2018-11" db="EMBL/GenBank/DDBJ databases">
        <authorList>
            <consortium name="Pathogen Informatics"/>
        </authorList>
    </citation>
    <scope>NUCLEOTIDE SEQUENCE [LARGE SCALE GENOMIC DNA]</scope>
    <source>
        <strain evidence="2 3">MHpl1</strain>
    </source>
</reference>
<dbReference type="AlphaFoldDB" id="A0A0N4W4Q2"/>
<reference evidence="4" key="1">
    <citation type="submission" date="2017-02" db="UniProtKB">
        <authorList>
            <consortium name="WormBaseParasite"/>
        </authorList>
    </citation>
    <scope>IDENTIFICATION</scope>
</reference>
<organism evidence="4">
    <name type="scientific">Haemonchus placei</name>
    <name type="common">Barber's pole worm</name>
    <dbReference type="NCBI Taxonomy" id="6290"/>
    <lineage>
        <taxon>Eukaryota</taxon>
        <taxon>Metazoa</taxon>
        <taxon>Ecdysozoa</taxon>
        <taxon>Nematoda</taxon>
        <taxon>Chromadorea</taxon>
        <taxon>Rhabditida</taxon>
        <taxon>Rhabditina</taxon>
        <taxon>Rhabditomorpha</taxon>
        <taxon>Strongyloidea</taxon>
        <taxon>Trichostrongylidae</taxon>
        <taxon>Haemonchus</taxon>
    </lineage>
</organism>
<feature type="signal peptide" evidence="1">
    <location>
        <begin position="1"/>
        <end position="24"/>
    </location>
</feature>
<protein>
    <submittedName>
        <fullName evidence="4">Secreted protein</fullName>
    </submittedName>
</protein>